<evidence type="ECO:0000313" key="14">
    <source>
        <dbReference type="EMBL" id="GER04299.1"/>
    </source>
</evidence>
<evidence type="ECO:0000256" key="8">
    <source>
        <dbReference type="ARBA" id="ARBA00023077"/>
    </source>
</evidence>
<dbReference type="RefSeq" id="WP_150007104.1">
    <property type="nucleotide sequence ID" value="NZ_BKCN01000009.1"/>
</dbReference>
<dbReference type="PROSITE" id="PS52016">
    <property type="entry name" value="TONB_DEPENDENT_REC_3"/>
    <property type="match status" value="1"/>
</dbReference>
<dbReference type="AlphaFoldDB" id="A0A5A7NB80"/>
<dbReference type="Gene3D" id="2.40.170.20">
    <property type="entry name" value="TonB-dependent receptor, beta-barrel domain"/>
    <property type="match status" value="1"/>
</dbReference>
<protein>
    <recommendedName>
        <fullName evidence="13">TonB-dependent receptor plug domain-containing protein</fullName>
    </recommendedName>
</protein>
<keyword evidence="10 11" id="KW-0998">Cell outer membrane</keyword>
<keyword evidence="5 11" id="KW-0812">Transmembrane</keyword>
<evidence type="ECO:0000256" key="3">
    <source>
        <dbReference type="ARBA" id="ARBA00022452"/>
    </source>
</evidence>
<accession>A0A5A7NB80</accession>
<evidence type="ECO:0000256" key="10">
    <source>
        <dbReference type="ARBA" id="ARBA00023237"/>
    </source>
</evidence>
<keyword evidence="2 11" id="KW-0813">Transport</keyword>
<evidence type="ECO:0000256" key="9">
    <source>
        <dbReference type="ARBA" id="ARBA00023136"/>
    </source>
</evidence>
<evidence type="ECO:0000256" key="1">
    <source>
        <dbReference type="ARBA" id="ARBA00004571"/>
    </source>
</evidence>
<gene>
    <name evidence="14" type="ORF">JCM17846_19810</name>
</gene>
<dbReference type="PANTHER" id="PTHR32552:SF81">
    <property type="entry name" value="TONB-DEPENDENT OUTER MEMBRANE RECEPTOR"/>
    <property type="match status" value="1"/>
</dbReference>
<dbReference type="Proteomes" id="UP000324996">
    <property type="component" value="Unassembled WGS sequence"/>
</dbReference>
<evidence type="ECO:0000256" key="4">
    <source>
        <dbReference type="ARBA" id="ARBA00022496"/>
    </source>
</evidence>
<evidence type="ECO:0000256" key="6">
    <source>
        <dbReference type="ARBA" id="ARBA00023004"/>
    </source>
</evidence>
<dbReference type="EMBL" id="BKCN01000009">
    <property type="protein sequence ID" value="GER04299.1"/>
    <property type="molecule type" value="Genomic_DNA"/>
</dbReference>
<keyword evidence="6" id="KW-0408">Iron</keyword>
<dbReference type="GO" id="GO:0006826">
    <property type="term" value="P:iron ion transport"/>
    <property type="evidence" value="ECO:0007669"/>
    <property type="project" value="UniProtKB-KW"/>
</dbReference>
<evidence type="ECO:0000256" key="5">
    <source>
        <dbReference type="ARBA" id="ARBA00022692"/>
    </source>
</evidence>
<dbReference type="InterPro" id="IPR012910">
    <property type="entry name" value="Plug_dom"/>
</dbReference>
<dbReference type="InterPro" id="IPR039426">
    <property type="entry name" value="TonB-dep_rcpt-like"/>
</dbReference>
<keyword evidence="15" id="KW-1185">Reference proteome</keyword>
<feature type="signal peptide" evidence="12">
    <location>
        <begin position="1"/>
        <end position="31"/>
    </location>
</feature>
<evidence type="ECO:0000256" key="11">
    <source>
        <dbReference type="PROSITE-ProRule" id="PRU01360"/>
    </source>
</evidence>
<evidence type="ECO:0000256" key="2">
    <source>
        <dbReference type="ARBA" id="ARBA00022448"/>
    </source>
</evidence>
<keyword evidence="8" id="KW-0798">TonB box</keyword>
<dbReference type="GO" id="GO:0009279">
    <property type="term" value="C:cell outer membrane"/>
    <property type="evidence" value="ECO:0007669"/>
    <property type="project" value="UniProtKB-SubCell"/>
</dbReference>
<organism evidence="14 15">
    <name type="scientific">Iodidimonas nitroreducens</name>
    <dbReference type="NCBI Taxonomy" id="1236968"/>
    <lineage>
        <taxon>Bacteria</taxon>
        <taxon>Pseudomonadati</taxon>
        <taxon>Pseudomonadota</taxon>
        <taxon>Alphaproteobacteria</taxon>
        <taxon>Iodidimonadales</taxon>
        <taxon>Iodidimonadaceae</taxon>
        <taxon>Iodidimonas</taxon>
    </lineage>
</organism>
<keyword evidence="12" id="KW-0732">Signal</keyword>
<name>A0A5A7NB80_9PROT</name>
<dbReference type="SUPFAM" id="SSF56935">
    <property type="entry name" value="Porins"/>
    <property type="match status" value="1"/>
</dbReference>
<keyword evidence="3 11" id="KW-1134">Transmembrane beta strand</keyword>
<proteinExistence type="inferred from homology"/>
<keyword evidence="4" id="KW-0410">Iron transport</keyword>
<evidence type="ECO:0000256" key="12">
    <source>
        <dbReference type="SAM" id="SignalP"/>
    </source>
</evidence>
<comment type="similarity">
    <text evidence="11">Belongs to the TonB-dependent receptor family.</text>
</comment>
<evidence type="ECO:0000259" key="13">
    <source>
        <dbReference type="Pfam" id="PF07715"/>
    </source>
</evidence>
<sequence>MTRRFLATTALGTMSVLLGLPLSGASSEVVAQTVLDEIVVTAQKRQQSLTRVPVAVTSISGAKLEAAQVNTVEDIQKLVPSLSFGKGGTNRNSNLSLRGVGTISFSVGAEPSVSTLVDGVVLARAGQAFTELYDLQRVEVLKGPQGTLYGKNASSGVVHFISKGPTETLEHQPARCLPKMGNIVCGVWFQVP</sequence>
<dbReference type="Pfam" id="PF07715">
    <property type="entry name" value="Plug"/>
    <property type="match status" value="1"/>
</dbReference>
<evidence type="ECO:0000256" key="7">
    <source>
        <dbReference type="ARBA" id="ARBA00023065"/>
    </source>
</evidence>
<evidence type="ECO:0000313" key="15">
    <source>
        <dbReference type="Proteomes" id="UP000324996"/>
    </source>
</evidence>
<feature type="chain" id="PRO_5022880517" description="TonB-dependent receptor plug domain-containing protein" evidence="12">
    <location>
        <begin position="32"/>
        <end position="192"/>
    </location>
</feature>
<feature type="domain" description="TonB-dependent receptor plug" evidence="13">
    <location>
        <begin position="50"/>
        <end position="157"/>
    </location>
</feature>
<dbReference type="PANTHER" id="PTHR32552">
    <property type="entry name" value="FERRICHROME IRON RECEPTOR-RELATED"/>
    <property type="match status" value="1"/>
</dbReference>
<dbReference type="InterPro" id="IPR036942">
    <property type="entry name" value="Beta-barrel_TonB_sf"/>
</dbReference>
<keyword evidence="9 11" id="KW-0472">Membrane</keyword>
<comment type="caution">
    <text evidence="14">The sequence shown here is derived from an EMBL/GenBank/DDBJ whole genome shotgun (WGS) entry which is preliminary data.</text>
</comment>
<reference evidence="14 15" key="1">
    <citation type="submission" date="2019-09" db="EMBL/GenBank/DDBJ databases">
        <title>NBRP : Genome information of microbial organism related human and environment.</title>
        <authorList>
            <person name="Hattori M."/>
            <person name="Oshima K."/>
            <person name="Inaba H."/>
            <person name="Suda W."/>
            <person name="Sakamoto M."/>
            <person name="Iino T."/>
            <person name="Kitahara M."/>
            <person name="Oshida Y."/>
            <person name="Iida T."/>
            <person name="Kudo T."/>
            <person name="Itoh T."/>
            <person name="Ohkuma M."/>
        </authorList>
    </citation>
    <scope>NUCLEOTIDE SEQUENCE [LARGE SCALE GENOMIC DNA]</scope>
    <source>
        <strain evidence="14 15">Q-1</strain>
    </source>
</reference>
<comment type="subcellular location">
    <subcellularLocation>
        <location evidence="1 11">Cell outer membrane</location>
        <topology evidence="1 11">Multi-pass membrane protein</topology>
    </subcellularLocation>
</comment>
<keyword evidence="7" id="KW-0406">Ion transport</keyword>